<reference evidence="2" key="1">
    <citation type="submission" date="2014-07" db="EMBL/GenBank/DDBJ databases">
        <authorList>
            <person name="Martin A.A"/>
            <person name="De Silva N."/>
        </authorList>
    </citation>
    <scope>NUCLEOTIDE SEQUENCE</scope>
</reference>
<evidence type="ECO:0000313" key="3">
    <source>
        <dbReference type="WBParaSite" id="SVE_1822300.1"/>
    </source>
</evidence>
<name>A0A0K0G0I8_STRVS</name>
<dbReference type="Gene3D" id="3.40.33.10">
    <property type="entry name" value="CAP"/>
    <property type="match status" value="1"/>
</dbReference>
<feature type="domain" description="SCP" evidence="1">
    <location>
        <begin position="11"/>
        <end position="110"/>
    </location>
</feature>
<dbReference type="SUPFAM" id="SSF55797">
    <property type="entry name" value="PR-1-like"/>
    <property type="match status" value="1"/>
</dbReference>
<dbReference type="Pfam" id="PF00188">
    <property type="entry name" value="CAP"/>
    <property type="match status" value="1"/>
</dbReference>
<dbReference type="InterPro" id="IPR014044">
    <property type="entry name" value="CAP_dom"/>
</dbReference>
<organism evidence="2 3">
    <name type="scientific">Strongyloides venezuelensis</name>
    <name type="common">Threadworm</name>
    <dbReference type="NCBI Taxonomy" id="75913"/>
    <lineage>
        <taxon>Eukaryota</taxon>
        <taxon>Metazoa</taxon>
        <taxon>Ecdysozoa</taxon>
        <taxon>Nematoda</taxon>
        <taxon>Chromadorea</taxon>
        <taxon>Rhabditida</taxon>
        <taxon>Tylenchina</taxon>
        <taxon>Panagrolaimomorpha</taxon>
        <taxon>Strongyloidoidea</taxon>
        <taxon>Strongyloididae</taxon>
        <taxon>Strongyloides</taxon>
    </lineage>
</organism>
<keyword evidence="2" id="KW-1185">Reference proteome</keyword>
<evidence type="ECO:0000313" key="2">
    <source>
        <dbReference type="Proteomes" id="UP000035680"/>
    </source>
</evidence>
<dbReference type="InterPro" id="IPR035940">
    <property type="entry name" value="CAP_sf"/>
</dbReference>
<accession>A0A0K0G0I8</accession>
<proteinExistence type="predicted"/>
<dbReference type="AlphaFoldDB" id="A0A0K0G0I8"/>
<reference evidence="3" key="2">
    <citation type="submission" date="2015-08" db="UniProtKB">
        <authorList>
            <consortium name="WormBaseParasite"/>
        </authorList>
    </citation>
    <scope>IDENTIFICATION</scope>
</reference>
<sequence length="141" mass="16905">MQITYQGILYGACPLRQNTKLDKSAQVYANMFSRNYITRIHYEEYGVYNDAVRYIHLTKIISCLYSKRIFYNYRHKAGKKLEKKFTQLIWKDTTQIGNGIAKFRKYFYIVLLFYTKGNIEGHYEKNVSEEKISWKKIAKIK</sequence>
<dbReference type="Proteomes" id="UP000035680">
    <property type="component" value="Unassembled WGS sequence"/>
</dbReference>
<evidence type="ECO:0000259" key="1">
    <source>
        <dbReference type="Pfam" id="PF00188"/>
    </source>
</evidence>
<protein>
    <submittedName>
        <fullName evidence="3">CAP domain-containing protein (inferred by orthology to a zebrafish protein)</fullName>
    </submittedName>
</protein>
<dbReference type="WBParaSite" id="SVE_1822300.1">
    <property type="protein sequence ID" value="SVE_1822300.1"/>
    <property type="gene ID" value="SVE_1822300"/>
</dbReference>